<evidence type="ECO:0000256" key="2">
    <source>
        <dbReference type="ARBA" id="ARBA00022723"/>
    </source>
</evidence>
<dbReference type="EMBL" id="JAATVY010000018">
    <property type="protein sequence ID" value="NJC72461.1"/>
    <property type="molecule type" value="Genomic_DNA"/>
</dbReference>
<evidence type="ECO:0000256" key="1">
    <source>
        <dbReference type="ARBA" id="ARBA00004196"/>
    </source>
</evidence>
<dbReference type="Pfam" id="PF04234">
    <property type="entry name" value="CopC"/>
    <property type="match status" value="1"/>
</dbReference>
<reference evidence="8 9" key="1">
    <citation type="submission" date="2020-03" db="EMBL/GenBank/DDBJ databases">
        <title>WGS of the type strain of Planosporangium spp.</title>
        <authorList>
            <person name="Thawai C."/>
        </authorList>
    </citation>
    <scope>NUCLEOTIDE SEQUENCE [LARGE SCALE GENOMIC DNA]</scope>
    <source>
        <strain evidence="8 9">TBRC 5610</strain>
    </source>
</reference>
<dbReference type="Gene3D" id="2.60.40.1220">
    <property type="match status" value="1"/>
</dbReference>
<keyword evidence="9" id="KW-1185">Reference proteome</keyword>
<dbReference type="Proteomes" id="UP000722989">
    <property type="component" value="Unassembled WGS sequence"/>
</dbReference>
<dbReference type="RefSeq" id="WP_167927363.1">
    <property type="nucleotide sequence ID" value="NZ_JAATVY010000018.1"/>
</dbReference>
<keyword evidence="5" id="KW-1133">Transmembrane helix</keyword>
<comment type="subcellular location">
    <subcellularLocation>
        <location evidence="1">Cell envelope</location>
    </subcellularLocation>
</comment>
<feature type="domain" description="CopC" evidence="7">
    <location>
        <begin position="19"/>
        <end position="111"/>
    </location>
</feature>
<protein>
    <submittedName>
        <fullName evidence="8">Copper resistance protein CopC</fullName>
    </submittedName>
</protein>
<organism evidence="8 9">
    <name type="scientific">Planosporangium thailandense</name>
    <dbReference type="NCBI Taxonomy" id="765197"/>
    <lineage>
        <taxon>Bacteria</taxon>
        <taxon>Bacillati</taxon>
        <taxon>Actinomycetota</taxon>
        <taxon>Actinomycetes</taxon>
        <taxon>Micromonosporales</taxon>
        <taxon>Micromonosporaceae</taxon>
        <taxon>Planosporangium</taxon>
    </lineage>
</organism>
<evidence type="ECO:0000313" key="9">
    <source>
        <dbReference type="Proteomes" id="UP000722989"/>
    </source>
</evidence>
<keyword evidence="2" id="KW-0479">Metal-binding</keyword>
<keyword evidence="4" id="KW-0186">Copper</keyword>
<keyword evidence="5" id="KW-0812">Transmembrane</keyword>
<name>A0ABX0Y305_9ACTN</name>
<dbReference type="InterPro" id="IPR014755">
    <property type="entry name" value="Cu-Rt/internalin_Ig-like"/>
</dbReference>
<keyword evidence="3 6" id="KW-0732">Signal</keyword>
<feature type="transmembrane region" description="Helical" evidence="5">
    <location>
        <begin position="147"/>
        <end position="167"/>
    </location>
</feature>
<feature type="signal peptide" evidence="6">
    <location>
        <begin position="1"/>
        <end position="18"/>
    </location>
</feature>
<dbReference type="InterPro" id="IPR007348">
    <property type="entry name" value="CopC_dom"/>
</dbReference>
<proteinExistence type="predicted"/>
<dbReference type="SUPFAM" id="SSF81296">
    <property type="entry name" value="E set domains"/>
    <property type="match status" value="1"/>
</dbReference>
<evidence type="ECO:0000256" key="6">
    <source>
        <dbReference type="SAM" id="SignalP"/>
    </source>
</evidence>
<evidence type="ECO:0000256" key="4">
    <source>
        <dbReference type="ARBA" id="ARBA00023008"/>
    </source>
</evidence>
<evidence type="ECO:0000256" key="5">
    <source>
        <dbReference type="SAM" id="Phobius"/>
    </source>
</evidence>
<dbReference type="PANTHER" id="PTHR34820:SF4">
    <property type="entry name" value="INNER MEMBRANE PROTEIN YEBZ"/>
    <property type="match status" value="1"/>
</dbReference>
<comment type="caution">
    <text evidence="8">The sequence shown here is derived from an EMBL/GenBank/DDBJ whole genome shotgun (WGS) entry which is preliminary data.</text>
</comment>
<sequence>MIVALVAAVLAVPQAAWAHSQLLSTTPTAGATVTAPISEVTLTFNEPVHQKFSVVVVNGPGGASYSAGHVQVIDSVVHQPVHPLRSGSYTVAWRVVSADGHPVEGRFGFTVALPASLEPSAGPAAGSPAASPSHPAIAAGTRTGARWPWLLGGGVLAIGAVVVAGVAKAKRP</sequence>
<feature type="chain" id="PRO_5046403559" evidence="6">
    <location>
        <begin position="19"/>
        <end position="172"/>
    </location>
</feature>
<evidence type="ECO:0000256" key="3">
    <source>
        <dbReference type="ARBA" id="ARBA00022729"/>
    </source>
</evidence>
<gene>
    <name evidence="8" type="ORF">HC031_22470</name>
</gene>
<evidence type="ECO:0000313" key="8">
    <source>
        <dbReference type="EMBL" id="NJC72461.1"/>
    </source>
</evidence>
<dbReference type="InterPro" id="IPR032694">
    <property type="entry name" value="CopC/D"/>
</dbReference>
<accession>A0ABX0Y305</accession>
<keyword evidence="5" id="KW-0472">Membrane</keyword>
<dbReference type="PANTHER" id="PTHR34820">
    <property type="entry name" value="INNER MEMBRANE PROTEIN YEBZ"/>
    <property type="match status" value="1"/>
</dbReference>
<evidence type="ECO:0000259" key="7">
    <source>
        <dbReference type="Pfam" id="PF04234"/>
    </source>
</evidence>
<dbReference type="InterPro" id="IPR014756">
    <property type="entry name" value="Ig_E-set"/>
</dbReference>